<evidence type="ECO:0000313" key="1">
    <source>
        <dbReference type="EMBL" id="ABO89679.1"/>
    </source>
</evidence>
<dbReference type="AlphaFoldDB" id="A4SLA7"/>
<protein>
    <submittedName>
        <fullName evidence="1">Uncharacterized protein</fullName>
    </submittedName>
</protein>
<gene>
    <name evidence="1" type="ordered locus">ASA_1594</name>
</gene>
<dbReference type="Proteomes" id="UP000000225">
    <property type="component" value="Chromosome"/>
</dbReference>
<dbReference type="EMBL" id="CP000644">
    <property type="protein sequence ID" value="ABO89679.1"/>
    <property type="molecule type" value="Genomic_DNA"/>
</dbReference>
<evidence type="ECO:0000313" key="2">
    <source>
        <dbReference type="Proteomes" id="UP000000225"/>
    </source>
</evidence>
<sequence length="229" mass="25592">MPFNANLLPEPQNEYVAWVDVMGIQSAMSRSLSISANFVFKLHIAALSAPRENVQIYPVMDGFYACSPCQNAMLAFLRNVLTTMGSIFLETPQPLHRFIARGALAFGPVIHGSQVPDGVDPGLVGHEQYKSAILLGMPIVQANKAEGFAPPFGIYIHESARAFAPDGQQPFHHVWWKWVNPDVSHVWNNLLERLSSHYEWCSGRPNRLLYDATRISAHKQLATEYFSAD</sequence>
<dbReference type="RefSeq" id="WP_011898583.1">
    <property type="nucleotide sequence ID" value="NC_009348.1"/>
</dbReference>
<accession>A4SLA7</accession>
<proteinExistence type="predicted"/>
<organism evidence="1 2">
    <name type="scientific">Aeromonas salmonicida (strain A449)</name>
    <dbReference type="NCBI Taxonomy" id="382245"/>
    <lineage>
        <taxon>Bacteria</taxon>
        <taxon>Pseudomonadati</taxon>
        <taxon>Pseudomonadota</taxon>
        <taxon>Gammaproteobacteria</taxon>
        <taxon>Aeromonadales</taxon>
        <taxon>Aeromonadaceae</taxon>
        <taxon>Aeromonas</taxon>
    </lineage>
</organism>
<reference evidence="2" key="1">
    <citation type="journal article" date="2008" name="BMC Genomics">
        <title>The genome of Aeromonas salmonicida subsp. salmonicida A449: insights into the evolution of a fish pathogen.</title>
        <authorList>
            <person name="Reith M.E."/>
            <person name="Singh R.K."/>
            <person name="Curtis B."/>
            <person name="Boyd J.M."/>
            <person name="Bouevitch A."/>
            <person name="Kimball J."/>
            <person name="Munholland J."/>
            <person name="Murphy C."/>
            <person name="Sarty D."/>
            <person name="Williams J."/>
            <person name="Nash J.H."/>
            <person name="Johnson S.C."/>
            <person name="Brown L.L."/>
        </authorList>
    </citation>
    <scope>NUCLEOTIDE SEQUENCE [LARGE SCALE GENOMIC DNA]</scope>
    <source>
        <strain evidence="2">A449</strain>
    </source>
</reference>
<name>A4SLA7_AERS4</name>
<dbReference type="HOGENOM" id="CLU_1207760_0_0_6"/>
<dbReference type="STRING" id="29491.GCA_000820065_03289"/>
<dbReference type="KEGG" id="asa:ASA_1594"/>